<dbReference type="InterPro" id="IPR000719">
    <property type="entry name" value="Prot_kinase_dom"/>
</dbReference>
<dbReference type="PANTHER" id="PTHR24359">
    <property type="entry name" value="SERINE/THREONINE-PROTEIN KINASE SBK1"/>
    <property type="match status" value="1"/>
</dbReference>
<dbReference type="SUPFAM" id="SSF82171">
    <property type="entry name" value="DPP6 N-terminal domain-like"/>
    <property type="match status" value="1"/>
</dbReference>
<dbReference type="PROSITE" id="PS00108">
    <property type="entry name" value="PROTEIN_KINASE_ST"/>
    <property type="match status" value="1"/>
</dbReference>
<reference evidence="2" key="1">
    <citation type="submission" date="2023-06" db="EMBL/GenBank/DDBJ databases">
        <title>Genome-scale phylogeny and comparative genomics of the fungal order Sordariales.</title>
        <authorList>
            <consortium name="Lawrence Berkeley National Laboratory"/>
            <person name="Hensen N."/>
            <person name="Bonometti L."/>
            <person name="Westerberg I."/>
            <person name="Brannstrom I.O."/>
            <person name="Guillou S."/>
            <person name="Cros-Aarteil S."/>
            <person name="Calhoun S."/>
            <person name="Haridas S."/>
            <person name="Kuo A."/>
            <person name="Mondo S."/>
            <person name="Pangilinan J."/>
            <person name="Riley R."/>
            <person name="LaButti K."/>
            <person name="Andreopoulos B."/>
            <person name="Lipzen A."/>
            <person name="Chen C."/>
            <person name="Yanf M."/>
            <person name="Daum C."/>
            <person name="Ng V."/>
            <person name="Clum A."/>
            <person name="Steindorff A."/>
            <person name="Ohm R."/>
            <person name="Martin F."/>
            <person name="Silar P."/>
            <person name="Natvig D."/>
            <person name="Lalanne C."/>
            <person name="Gautier V."/>
            <person name="Ament-velasquez S.L."/>
            <person name="Kruys A."/>
            <person name="Hutchinson M.I."/>
            <person name="Powell A.J."/>
            <person name="Barry K."/>
            <person name="Miller A.N."/>
            <person name="Grigoriev I.V."/>
            <person name="Debuchy R."/>
            <person name="Gladieux P."/>
            <person name="Thoren M.H."/>
            <person name="Johannesson H."/>
        </authorList>
    </citation>
    <scope>NUCLEOTIDE SEQUENCE</scope>
    <source>
        <strain evidence="2">SMH3391-2</strain>
    </source>
</reference>
<evidence type="ECO:0000259" key="1">
    <source>
        <dbReference type="PROSITE" id="PS50011"/>
    </source>
</evidence>
<dbReference type="Gene3D" id="1.10.510.10">
    <property type="entry name" value="Transferase(Phosphotransferase) domain 1"/>
    <property type="match status" value="1"/>
</dbReference>
<gene>
    <name evidence="2" type="ORF">B0T17DRAFT_636267</name>
</gene>
<dbReference type="PANTHER" id="PTHR24359:SF1">
    <property type="entry name" value="INHIBITOR OF NUCLEAR FACTOR KAPPA-B KINASE EPSILON SUBUNIT HOMOLOG 1-RELATED"/>
    <property type="match status" value="1"/>
</dbReference>
<evidence type="ECO:0000313" key="2">
    <source>
        <dbReference type="EMBL" id="KAK0630326.1"/>
    </source>
</evidence>
<dbReference type="SMART" id="SM00220">
    <property type="entry name" value="S_TKc"/>
    <property type="match status" value="1"/>
</dbReference>
<dbReference type="GO" id="GO:0004674">
    <property type="term" value="F:protein serine/threonine kinase activity"/>
    <property type="evidence" value="ECO:0007669"/>
    <property type="project" value="TreeGrafter"/>
</dbReference>
<dbReference type="PROSITE" id="PS50011">
    <property type="entry name" value="PROTEIN_KINASE_DOM"/>
    <property type="match status" value="1"/>
</dbReference>
<dbReference type="EMBL" id="JAULSR010000002">
    <property type="protein sequence ID" value="KAK0630326.1"/>
    <property type="molecule type" value="Genomic_DNA"/>
</dbReference>
<dbReference type="InterPro" id="IPR008271">
    <property type="entry name" value="Ser/Thr_kinase_AS"/>
</dbReference>
<comment type="caution">
    <text evidence="2">The sequence shown here is derived from an EMBL/GenBank/DDBJ whole genome shotgun (WGS) entry which is preliminary data.</text>
</comment>
<protein>
    <recommendedName>
        <fullName evidence="1">Protein kinase domain-containing protein</fullName>
    </recommendedName>
</protein>
<sequence length="913" mass="103507">MASNSYENFCTEIYEHIYRRLERRDEEGLRFATKGTARKVLHDQNLLRFFRYLHVISPDQTTSSQFGLDEQELVARIHQRQLHDFLAILIFAPCRLEAARTFTREFVAKDGPPVLRSGRAIDRLPVDRESLIELFGNVADAGRFFTIQPCFSTVVIRKREEVGVPNLEGIGNDEPLVIARKDYIISNEFRAKGEREIMEKILKSSTRTCDNVLENYGSLEIGETIYSLFMPLAICDLRAYMMENHPTGPKTVMEKAMTILSAKGLAGGLNFLHTEMKTDTGELLVCYHMDLKPSNILIFHDTKKGKGDMIWKLSDFGMSRVKIRRQGQDGEKEKDFNSWFVRRQKPIDPSLSATINRRGEGTYLAPESVSSKPSMKTESDVWSLACVISVVFAYLEEGRDGVGGYQAARFAHASADNYDRFFLRNTRFAPTKVHPEVSRWHTRLIDKAIQRDEAEGDAVKSMLRYLEDRVFEINQFKRRSAWDVEQKLLQTFKKYEALGESQRDDDDDGDGVGTKLQKAPAKSLWQKLRSKEGSPSQAQVEGWYLAASESFKGCEISPDGSLVAYWTDVKISLYTSQSLTSREGYIATPASEKVLDAPNCIWKSITLTKKYLIASTTGASFQCYIFDLQRGVAVDAQLNHWYRLVLPPPEIHKVSISPDSQVMACILRHEEGDNEPGWLFVASVPKLIKLLRKPSIDVSTNEEWVMNRLTWPAAGVTQLSFSTKEDIYLVVRPELTIKSREHRISVVHISHIAKTLESVVIESKGLDSSSTAGLFTTFVPFHLEAATCAVVTREKRLHIQNLMPNSSTTAFHKDIKNYRILKLMMEANDEKMLALGTTSANHKLVLFELTVPRSDTDEVCMRELAQLPGLSYNDEFTERLSDGTDEKYVLIAALVAANRRAIYRVRLSGQDTS</sequence>
<dbReference type="GO" id="GO:0005524">
    <property type="term" value="F:ATP binding"/>
    <property type="evidence" value="ECO:0007669"/>
    <property type="project" value="InterPro"/>
</dbReference>
<keyword evidence="3" id="KW-1185">Reference proteome</keyword>
<name>A0AA39XAX8_9PEZI</name>
<dbReference type="Pfam" id="PF00069">
    <property type="entry name" value="Pkinase"/>
    <property type="match status" value="1"/>
</dbReference>
<dbReference type="InterPro" id="IPR011009">
    <property type="entry name" value="Kinase-like_dom_sf"/>
</dbReference>
<feature type="domain" description="Protein kinase" evidence="1">
    <location>
        <begin position="133"/>
        <end position="471"/>
    </location>
</feature>
<evidence type="ECO:0000313" key="3">
    <source>
        <dbReference type="Proteomes" id="UP001174934"/>
    </source>
</evidence>
<proteinExistence type="predicted"/>
<accession>A0AA39XAX8</accession>
<dbReference type="Proteomes" id="UP001174934">
    <property type="component" value="Unassembled WGS sequence"/>
</dbReference>
<dbReference type="SUPFAM" id="SSF56112">
    <property type="entry name" value="Protein kinase-like (PK-like)"/>
    <property type="match status" value="1"/>
</dbReference>
<dbReference type="AlphaFoldDB" id="A0AA39XAX8"/>
<organism evidence="2 3">
    <name type="scientific">Bombardia bombarda</name>
    <dbReference type="NCBI Taxonomy" id="252184"/>
    <lineage>
        <taxon>Eukaryota</taxon>
        <taxon>Fungi</taxon>
        <taxon>Dikarya</taxon>
        <taxon>Ascomycota</taxon>
        <taxon>Pezizomycotina</taxon>
        <taxon>Sordariomycetes</taxon>
        <taxon>Sordariomycetidae</taxon>
        <taxon>Sordariales</taxon>
        <taxon>Lasiosphaeriaceae</taxon>
        <taxon>Bombardia</taxon>
    </lineage>
</organism>